<keyword evidence="3" id="KW-1185">Reference proteome</keyword>
<evidence type="ECO:0000313" key="3">
    <source>
        <dbReference type="Proteomes" id="UP001460270"/>
    </source>
</evidence>
<organism evidence="2 3">
    <name type="scientific">Mugilogobius chulae</name>
    <name type="common">yellowstripe goby</name>
    <dbReference type="NCBI Taxonomy" id="88201"/>
    <lineage>
        <taxon>Eukaryota</taxon>
        <taxon>Metazoa</taxon>
        <taxon>Chordata</taxon>
        <taxon>Craniata</taxon>
        <taxon>Vertebrata</taxon>
        <taxon>Euteleostomi</taxon>
        <taxon>Actinopterygii</taxon>
        <taxon>Neopterygii</taxon>
        <taxon>Teleostei</taxon>
        <taxon>Neoteleostei</taxon>
        <taxon>Acanthomorphata</taxon>
        <taxon>Gobiaria</taxon>
        <taxon>Gobiiformes</taxon>
        <taxon>Gobioidei</taxon>
        <taxon>Gobiidae</taxon>
        <taxon>Gobionellinae</taxon>
        <taxon>Mugilogobius</taxon>
    </lineage>
</organism>
<evidence type="ECO:0000256" key="1">
    <source>
        <dbReference type="SAM" id="MobiDB-lite"/>
    </source>
</evidence>
<comment type="caution">
    <text evidence="2">The sequence shown here is derived from an EMBL/GenBank/DDBJ whole genome shotgun (WGS) entry which is preliminary data.</text>
</comment>
<dbReference type="EMBL" id="JBBPFD010000617">
    <property type="protein sequence ID" value="KAK7878098.1"/>
    <property type="molecule type" value="Genomic_DNA"/>
</dbReference>
<gene>
    <name evidence="2" type="ORF">WMY93_031245</name>
</gene>
<name>A0AAW0MIK4_9GOBI</name>
<proteinExistence type="predicted"/>
<dbReference type="Proteomes" id="UP001460270">
    <property type="component" value="Unassembled WGS sequence"/>
</dbReference>
<reference evidence="3" key="1">
    <citation type="submission" date="2024-04" db="EMBL/GenBank/DDBJ databases">
        <title>Salinicola lusitanus LLJ914,a marine bacterium isolated from the Okinawa Trough.</title>
        <authorList>
            <person name="Li J."/>
        </authorList>
    </citation>
    <scope>NUCLEOTIDE SEQUENCE [LARGE SCALE GENOMIC DNA]</scope>
</reference>
<sequence length="105" mass="11456">MREDISINLRSTRVVPQRSGLMTNTGNEPCPDASFQLASALEVCAAAAERVPQNKSTVYGGNEERIRSPQSSCPSHQSPLYRTSAALSKASILSSRLEHFQQHAQ</sequence>
<protein>
    <submittedName>
        <fullName evidence="2">Uncharacterized protein</fullName>
    </submittedName>
</protein>
<dbReference type="AlphaFoldDB" id="A0AAW0MIK4"/>
<feature type="compositionally biased region" description="Low complexity" evidence="1">
    <location>
        <begin position="68"/>
        <end position="79"/>
    </location>
</feature>
<evidence type="ECO:0000313" key="2">
    <source>
        <dbReference type="EMBL" id="KAK7878098.1"/>
    </source>
</evidence>
<accession>A0AAW0MIK4</accession>
<feature type="region of interest" description="Disordered" evidence="1">
    <location>
        <begin position="55"/>
        <end position="79"/>
    </location>
</feature>